<evidence type="ECO:0000259" key="6">
    <source>
        <dbReference type="PROSITE" id="PS51935"/>
    </source>
</evidence>
<dbReference type="SUPFAM" id="SSF54001">
    <property type="entry name" value="Cysteine proteinases"/>
    <property type="match status" value="1"/>
</dbReference>
<evidence type="ECO:0000256" key="4">
    <source>
        <dbReference type="ARBA" id="ARBA00022801"/>
    </source>
</evidence>
<dbReference type="GO" id="GO:0006508">
    <property type="term" value="P:proteolysis"/>
    <property type="evidence" value="ECO:0007669"/>
    <property type="project" value="UniProtKB-KW"/>
</dbReference>
<dbReference type="GO" id="GO:0008234">
    <property type="term" value="F:cysteine-type peptidase activity"/>
    <property type="evidence" value="ECO:0007669"/>
    <property type="project" value="UniProtKB-KW"/>
</dbReference>
<evidence type="ECO:0000313" key="8">
    <source>
        <dbReference type="Proteomes" id="UP000178082"/>
    </source>
</evidence>
<evidence type="ECO:0000256" key="2">
    <source>
        <dbReference type="ARBA" id="ARBA00022670"/>
    </source>
</evidence>
<keyword evidence="3" id="KW-0732">Signal</keyword>
<dbReference type="Gene3D" id="3.90.1720.10">
    <property type="entry name" value="endopeptidase domain like (from Nostoc punctiforme)"/>
    <property type="match status" value="1"/>
</dbReference>
<keyword evidence="5" id="KW-0788">Thiol protease</keyword>
<proteinExistence type="inferred from homology"/>
<name>A0A1F7SI71_9BACT</name>
<dbReference type="PROSITE" id="PS51935">
    <property type="entry name" value="NLPC_P60"/>
    <property type="match status" value="1"/>
</dbReference>
<keyword evidence="2" id="KW-0645">Protease</keyword>
<dbReference type="Proteomes" id="UP000178082">
    <property type="component" value="Unassembled WGS sequence"/>
</dbReference>
<dbReference type="PROSITE" id="PS51257">
    <property type="entry name" value="PROKAR_LIPOPROTEIN"/>
    <property type="match status" value="1"/>
</dbReference>
<comment type="similarity">
    <text evidence="1">Belongs to the peptidase C40 family.</text>
</comment>
<feature type="domain" description="NlpC/P60" evidence="6">
    <location>
        <begin position="31"/>
        <end position="173"/>
    </location>
</feature>
<dbReference type="EMBL" id="MGDI01000025">
    <property type="protein sequence ID" value="OGL53461.1"/>
    <property type="molecule type" value="Genomic_DNA"/>
</dbReference>
<dbReference type="InterPro" id="IPR038765">
    <property type="entry name" value="Papain-like_cys_pep_sf"/>
</dbReference>
<protein>
    <recommendedName>
        <fullName evidence="6">NlpC/P60 domain-containing protein</fullName>
    </recommendedName>
</protein>
<dbReference type="Pfam" id="PF00877">
    <property type="entry name" value="NLPC_P60"/>
    <property type="match status" value="2"/>
</dbReference>
<dbReference type="STRING" id="1817883.A3G31_08160"/>
<sequence>MESEILKTFNKKIIIFIIILILVAGCASQSDRRKELLRGNIHNLLGTPYQWGTISKKGIDCSGFTQEVYRRAGVAIPRTVQEQFEKGREVEEDELEYGDLVFFHAKPGDSLDCCLSLCILPNLKVHRSKTATHVGIYLDGRKFVHASASRGVVADDLNSQHWKERFAGARRLLD</sequence>
<gene>
    <name evidence="7" type="ORF">A3G31_08160</name>
</gene>
<evidence type="ECO:0000256" key="1">
    <source>
        <dbReference type="ARBA" id="ARBA00007074"/>
    </source>
</evidence>
<comment type="caution">
    <text evidence="7">The sequence shown here is derived from an EMBL/GenBank/DDBJ whole genome shotgun (WGS) entry which is preliminary data.</text>
</comment>
<dbReference type="PANTHER" id="PTHR47360:SF1">
    <property type="entry name" value="ENDOPEPTIDASE NLPC-RELATED"/>
    <property type="match status" value="1"/>
</dbReference>
<dbReference type="InterPro" id="IPR000064">
    <property type="entry name" value="NLP_P60_dom"/>
</dbReference>
<reference evidence="7 8" key="1">
    <citation type="journal article" date="2016" name="Nat. Commun.">
        <title>Thousands of microbial genomes shed light on interconnected biogeochemical processes in an aquifer system.</title>
        <authorList>
            <person name="Anantharaman K."/>
            <person name="Brown C.T."/>
            <person name="Hug L.A."/>
            <person name="Sharon I."/>
            <person name="Castelle C.J."/>
            <person name="Probst A.J."/>
            <person name="Thomas B.C."/>
            <person name="Singh A."/>
            <person name="Wilkins M.J."/>
            <person name="Karaoz U."/>
            <person name="Brodie E.L."/>
            <person name="Williams K.H."/>
            <person name="Hubbard S.S."/>
            <person name="Banfield J.F."/>
        </authorList>
    </citation>
    <scope>NUCLEOTIDE SEQUENCE [LARGE SCALE GENOMIC DNA]</scope>
</reference>
<evidence type="ECO:0000256" key="5">
    <source>
        <dbReference type="ARBA" id="ARBA00022807"/>
    </source>
</evidence>
<dbReference type="AlphaFoldDB" id="A0A1F7SI71"/>
<dbReference type="InterPro" id="IPR052062">
    <property type="entry name" value="Murein_DD/LD_carboxypeptidase"/>
</dbReference>
<keyword evidence="4" id="KW-0378">Hydrolase</keyword>
<evidence type="ECO:0000256" key="3">
    <source>
        <dbReference type="ARBA" id="ARBA00022729"/>
    </source>
</evidence>
<evidence type="ECO:0000313" key="7">
    <source>
        <dbReference type="EMBL" id="OGL53461.1"/>
    </source>
</evidence>
<accession>A0A1F7SI71</accession>
<organism evidence="7 8">
    <name type="scientific">Candidatus Schekmanbacteria bacterium RIFCSPLOWO2_12_FULL_38_15</name>
    <dbReference type="NCBI Taxonomy" id="1817883"/>
    <lineage>
        <taxon>Bacteria</taxon>
        <taxon>Candidatus Schekmaniibacteriota</taxon>
    </lineage>
</organism>
<dbReference type="PANTHER" id="PTHR47360">
    <property type="entry name" value="MUREIN DD-ENDOPEPTIDASE MEPS/MUREIN LD-CARBOXYPEPTIDASE"/>
    <property type="match status" value="1"/>
</dbReference>